<organism evidence="2 3">
    <name type="scientific">Claviceps pusilla</name>
    <dbReference type="NCBI Taxonomy" id="123648"/>
    <lineage>
        <taxon>Eukaryota</taxon>
        <taxon>Fungi</taxon>
        <taxon>Dikarya</taxon>
        <taxon>Ascomycota</taxon>
        <taxon>Pezizomycotina</taxon>
        <taxon>Sordariomycetes</taxon>
        <taxon>Hypocreomycetidae</taxon>
        <taxon>Hypocreales</taxon>
        <taxon>Clavicipitaceae</taxon>
        <taxon>Claviceps</taxon>
    </lineage>
</organism>
<protein>
    <submittedName>
        <fullName evidence="2">Uncharacterized protein</fullName>
    </submittedName>
</protein>
<evidence type="ECO:0000256" key="1">
    <source>
        <dbReference type="SAM" id="MobiDB-lite"/>
    </source>
</evidence>
<dbReference type="AlphaFoldDB" id="A0A9P7NG91"/>
<dbReference type="OrthoDB" id="447251at2759"/>
<dbReference type="EMBL" id="SRPW01000436">
    <property type="protein sequence ID" value="KAG6014631.1"/>
    <property type="molecule type" value="Genomic_DNA"/>
</dbReference>
<dbReference type="Proteomes" id="UP000748025">
    <property type="component" value="Unassembled WGS sequence"/>
</dbReference>
<keyword evidence="3" id="KW-1185">Reference proteome</keyword>
<name>A0A9P7NG91_9HYPO</name>
<proteinExistence type="predicted"/>
<feature type="compositionally biased region" description="Basic and acidic residues" evidence="1">
    <location>
        <begin position="116"/>
        <end position="135"/>
    </location>
</feature>
<evidence type="ECO:0000313" key="3">
    <source>
        <dbReference type="Proteomes" id="UP000748025"/>
    </source>
</evidence>
<accession>A0A9P7NG91</accession>
<gene>
    <name evidence="2" type="ORF">E4U43_006332</name>
</gene>
<dbReference type="Gene3D" id="3.30.450.20">
    <property type="entry name" value="PAS domain"/>
    <property type="match status" value="1"/>
</dbReference>
<feature type="region of interest" description="Disordered" evidence="1">
    <location>
        <begin position="105"/>
        <end position="169"/>
    </location>
</feature>
<evidence type="ECO:0000313" key="2">
    <source>
        <dbReference type="EMBL" id="KAG6014631.1"/>
    </source>
</evidence>
<reference evidence="2" key="1">
    <citation type="journal article" date="2020" name="bioRxiv">
        <title>Whole genome comparisons of ergot fungi reveals the divergence and evolution of species within the genus Claviceps are the result of varying mechanisms driving genome evolution and host range expansion.</title>
        <authorList>
            <person name="Wyka S.A."/>
            <person name="Mondo S.J."/>
            <person name="Liu M."/>
            <person name="Dettman J."/>
            <person name="Nalam V."/>
            <person name="Broders K.D."/>
        </authorList>
    </citation>
    <scope>NUCLEOTIDE SEQUENCE</scope>
    <source>
        <strain evidence="2">CCC 602</strain>
    </source>
</reference>
<sequence length="169" mass="19075">MGTPSNASEGLADIFCVTDPYRHDNPIVFMFEEFNRTTQYRVNYIIDRNVLALQQLISDLDSARLMHCMTIEESYDSSSDLKWMYGIGYDLLRLGALKKIVAEDERAEAGQPRPTQAKDEWATQDLARRSSETLGDRPSSTSGRTDDRSVTKAIQSSTLSPHEHPSSLR</sequence>
<comment type="caution">
    <text evidence="2">The sequence shown here is derived from an EMBL/GenBank/DDBJ whole genome shotgun (WGS) entry which is preliminary data.</text>
</comment>